<dbReference type="Gene3D" id="2.40.160.10">
    <property type="entry name" value="Porin"/>
    <property type="match status" value="1"/>
</dbReference>
<feature type="compositionally biased region" description="Low complexity" evidence="1">
    <location>
        <begin position="16"/>
        <end position="44"/>
    </location>
</feature>
<feature type="chain" id="PRO_5045937816" evidence="2">
    <location>
        <begin position="20"/>
        <end position="609"/>
    </location>
</feature>
<sequence length="609" mass="67833">MSSNALLAALLVASATAAAQTPEPQTGTPAPAPETAAPATPETADSTEERIRQEVEKRVEAAKQEMREEIRAQLATQSLATDWQEEWVEEKRKLEIFSMDGYYRLRPNLYHQFDLGKVQDRRLFPSPRATEKTQSGADMRLRLEPTFNISEEVRVKAQIDVLDNVLLGSTPSRSFPGDGFYLFDIFNDSQVAPKSALNALKDSVMVREAYGEVSTPVGLLRFGRMTAHWGLGLLRNDGNCLECDYGDVVDRVMFVTEPFDGFYVTPMLEFNSEGQYAYPNGLQSQPVDVSNADDSYSVVLAVARRDTPQQVKAKLDNNQGVLNYGAHLSWRTQRYAASGLYSSPPTYNPDGTVGPTQGFIPRGATLYIPDVWLRYEEKKFRVEFELAAQVGFINNRALTLAESTDVNQNQRLDIVSFGGAAVGEYRLLNGQLNIQVELGFASGDRAPGFGAYPGRQRPQRAGFFTQPGDFDGPQYNCGLGGCRDSFIRNFRFNRAYRVDNILWRELVGTVTDAFYAKPTIRYTLTQGFDLFGSVIYSQAIYPESTPSGSNRPLGFETNVGARYETEDGFVARVDWSVLFPLNGLQELEVINQRELATAHAIRGTLGIRF</sequence>
<dbReference type="RefSeq" id="WP_395817910.1">
    <property type="nucleotide sequence ID" value="NZ_CP043494.1"/>
</dbReference>
<dbReference type="InterPro" id="IPR030884">
    <property type="entry name" value="CHP04551"/>
</dbReference>
<gene>
    <name evidence="3" type="ORF">F0U60_11535</name>
</gene>
<reference evidence="3 4" key="1">
    <citation type="submission" date="2019-08" db="EMBL/GenBank/DDBJ databases">
        <title>Archangium and Cystobacter genomes.</title>
        <authorList>
            <person name="Chen I.-C.K."/>
            <person name="Wielgoss S."/>
        </authorList>
    </citation>
    <scope>NUCLEOTIDE SEQUENCE [LARGE SCALE GENOMIC DNA]</scope>
    <source>
        <strain evidence="3 4">Cbm 6</strain>
    </source>
</reference>
<dbReference type="InterPro" id="IPR023614">
    <property type="entry name" value="Porin_dom_sf"/>
</dbReference>
<feature type="signal peptide" evidence="2">
    <location>
        <begin position="1"/>
        <end position="19"/>
    </location>
</feature>
<evidence type="ECO:0000313" key="3">
    <source>
        <dbReference type="EMBL" id="WNG44647.1"/>
    </source>
</evidence>
<organism evidence="3 4">
    <name type="scientific">Archangium minus</name>
    <dbReference type="NCBI Taxonomy" id="83450"/>
    <lineage>
        <taxon>Bacteria</taxon>
        <taxon>Pseudomonadati</taxon>
        <taxon>Myxococcota</taxon>
        <taxon>Myxococcia</taxon>
        <taxon>Myxococcales</taxon>
        <taxon>Cystobacterineae</taxon>
        <taxon>Archangiaceae</taxon>
        <taxon>Archangium</taxon>
    </lineage>
</organism>
<proteinExistence type="predicted"/>
<dbReference type="Proteomes" id="UP001611383">
    <property type="component" value="Chromosome"/>
</dbReference>
<dbReference type="EMBL" id="CP043494">
    <property type="protein sequence ID" value="WNG44647.1"/>
    <property type="molecule type" value="Genomic_DNA"/>
</dbReference>
<accession>A0ABY9WSD4</accession>
<keyword evidence="4" id="KW-1185">Reference proteome</keyword>
<protein>
    <submittedName>
        <fullName evidence="3">TIGR04551 family protein</fullName>
    </submittedName>
</protein>
<feature type="region of interest" description="Disordered" evidence="1">
    <location>
        <begin position="16"/>
        <end position="51"/>
    </location>
</feature>
<evidence type="ECO:0000256" key="2">
    <source>
        <dbReference type="SAM" id="SignalP"/>
    </source>
</evidence>
<evidence type="ECO:0000313" key="4">
    <source>
        <dbReference type="Proteomes" id="UP001611383"/>
    </source>
</evidence>
<dbReference type="NCBIfam" id="TIGR04551">
    <property type="entry name" value="TIGR04551 family protein"/>
    <property type="match status" value="1"/>
</dbReference>
<evidence type="ECO:0000256" key="1">
    <source>
        <dbReference type="SAM" id="MobiDB-lite"/>
    </source>
</evidence>
<name>A0ABY9WSD4_9BACT</name>
<keyword evidence="2" id="KW-0732">Signal</keyword>